<proteinExistence type="predicted"/>
<keyword evidence="7" id="KW-1185">Reference proteome</keyword>
<sequence length="206" mass="22820">MKVNSASEYNPVRRAVKYAGPTMTASRRVLRADARRNRDAILDAAGDLFARRGDAVQMEEIADRAGLGVGTLYRHFADKQALRAAIIGRRFEEMTVLAQAAEEAGDPWAAFEALLYGYLEAAEPDAAFRFALLGPEEPSWGDIEDQKAAFSAIVERIVRRAVDAGRLRADFRPGDFVLITRAAMANMTSAGQWRRQIELQFEGIRA</sequence>
<keyword evidence="3" id="KW-0804">Transcription</keyword>
<dbReference type="PANTHER" id="PTHR30055">
    <property type="entry name" value="HTH-TYPE TRANSCRIPTIONAL REGULATOR RUTR"/>
    <property type="match status" value="1"/>
</dbReference>
<dbReference type="InterPro" id="IPR009057">
    <property type="entry name" value="Homeodomain-like_sf"/>
</dbReference>
<name>A0ABQ3K8E4_9PSEU</name>
<comment type="caution">
    <text evidence="6">The sequence shown here is derived from an EMBL/GenBank/DDBJ whole genome shotgun (WGS) entry which is preliminary data.</text>
</comment>
<dbReference type="PRINTS" id="PR00455">
    <property type="entry name" value="HTHTETR"/>
</dbReference>
<organism evidence="6 7">
    <name type="scientific">Amycolatopsis bullii</name>
    <dbReference type="NCBI Taxonomy" id="941987"/>
    <lineage>
        <taxon>Bacteria</taxon>
        <taxon>Bacillati</taxon>
        <taxon>Actinomycetota</taxon>
        <taxon>Actinomycetes</taxon>
        <taxon>Pseudonocardiales</taxon>
        <taxon>Pseudonocardiaceae</taxon>
        <taxon>Amycolatopsis</taxon>
    </lineage>
</organism>
<protein>
    <submittedName>
        <fullName evidence="6">TetR family transcriptional regulator</fullName>
    </submittedName>
</protein>
<feature type="DNA-binding region" description="H-T-H motif" evidence="4">
    <location>
        <begin position="57"/>
        <end position="76"/>
    </location>
</feature>
<dbReference type="PROSITE" id="PS50977">
    <property type="entry name" value="HTH_TETR_2"/>
    <property type="match status" value="1"/>
</dbReference>
<gene>
    <name evidence="6" type="ORF">GCM10017567_24920</name>
</gene>
<keyword evidence="1" id="KW-0805">Transcription regulation</keyword>
<reference evidence="7" key="1">
    <citation type="journal article" date="2019" name="Int. J. Syst. Evol. Microbiol.">
        <title>The Global Catalogue of Microorganisms (GCM) 10K type strain sequencing project: providing services to taxonomists for standard genome sequencing and annotation.</title>
        <authorList>
            <consortium name="The Broad Institute Genomics Platform"/>
            <consortium name="The Broad Institute Genome Sequencing Center for Infectious Disease"/>
            <person name="Wu L."/>
            <person name="Ma J."/>
        </authorList>
    </citation>
    <scope>NUCLEOTIDE SEQUENCE [LARGE SCALE GENOMIC DNA]</scope>
    <source>
        <strain evidence="7">CGMCC 4.7680</strain>
    </source>
</reference>
<dbReference type="Gene3D" id="1.10.357.10">
    <property type="entry name" value="Tetracycline Repressor, domain 2"/>
    <property type="match status" value="1"/>
</dbReference>
<feature type="domain" description="HTH tetR-type" evidence="5">
    <location>
        <begin position="35"/>
        <end position="94"/>
    </location>
</feature>
<evidence type="ECO:0000256" key="2">
    <source>
        <dbReference type="ARBA" id="ARBA00023125"/>
    </source>
</evidence>
<dbReference type="InterPro" id="IPR036271">
    <property type="entry name" value="Tet_transcr_reg_TetR-rel_C_sf"/>
</dbReference>
<dbReference type="Pfam" id="PF00440">
    <property type="entry name" value="TetR_N"/>
    <property type="match status" value="1"/>
</dbReference>
<evidence type="ECO:0000313" key="6">
    <source>
        <dbReference type="EMBL" id="GHG07408.1"/>
    </source>
</evidence>
<evidence type="ECO:0000256" key="4">
    <source>
        <dbReference type="PROSITE-ProRule" id="PRU00335"/>
    </source>
</evidence>
<evidence type="ECO:0000256" key="1">
    <source>
        <dbReference type="ARBA" id="ARBA00023015"/>
    </source>
</evidence>
<accession>A0ABQ3K8E4</accession>
<evidence type="ECO:0000256" key="3">
    <source>
        <dbReference type="ARBA" id="ARBA00023163"/>
    </source>
</evidence>
<dbReference type="SUPFAM" id="SSF48498">
    <property type="entry name" value="Tetracyclin repressor-like, C-terminal domain"/>
    <property type="match status" value="1"/>
</dbReference>
<keyword evidence="2 4" id="KW-0238">DNA-binding</keyword>
<dbReference type="EMBL" id="BNAW01000007">
    <property type="protein sequence ID" value="GHG07408.1"/>
    <property type="molecule type" value="Genomic_DNA"/>
</dbReference>
<dbReference type="InterPro" id="IPR050109">
    <property type="entry name" value="HTH-type_TetR-like_transc_reg"/>
</dbReference>
<dbReference type="Proteomes" id="UP000649955">
    <property type="component" value="Unassembled WGS sequence"/>
</dbReference>
<dbReference type="SUPFAM" id="SSF46689">
    <property type="entry name" value="Homeodomain-like"/>
    <property type="match status" value="1"/>
</dbReference>
<evidence type="ECO:0000313" key="7">
    <source>
        <dbReference type="Proteomes" id="UP000649955"/>
    </source>
</evidence>
<dbReference type="InterPro" id="IPR001647">
    <property type="entry name" value="HTH_TetR"/>
</dbReference>
<dbReference type="PANTHER" id="PTHR30055:SF234">
    <property type="entry name" value="HTH-TYPE TRANSCRIPTIONAL REGULATOR BETI"/>
    <property type="match status" value="1"/>
</dbReference>
<evidence type="ECO:0000259" key="5">
    <source>
        <dbReference type="PROSITE" id="PS50977"/>
    </source>
</evidence>